<name>A0A6J5LF07_9CAUD</name>
<organism evidence="1">
    <name type="scientific">uncultured Caudovirales phage</name>
    <dbReference type="NCBI Taxonomy" id="2100421"/>
    <lineage>
        <taxon>Viruses</taxon>
        <taxon>Duplodnaviria</taxon>
        <taxon>Heunggongvirae</taxon>
        <taxon>Uroviricota</taxon>
        <taxon>Caudoviricetes</taxon>
        <taxon>Peduoviridae</taxon>
        <taxon>Maltschvirus</taxon>
        <taxon>Maltschvirus maltsch</taxon>
    </lineage>
</organism>
<dbReference type="EMBL" id="LR796294">
    <property type="protein sequence ID" value="CAB4135098.1"/>
    <property type="molecule type" value="Genomic_DNA"/>
</dbReference>
<sequence>MPLNPTVLANDIHALLTTTPIGQSPVSTVSTASNSDGTSTTTVTGAMKDVLMPDPMAQVIADAVAKAVVSHLLSMALVTGVCPPGTAGGPLTLGKIT</sequence>
<proteinExistence type="predicted"/>
<gene>
    <name evidence="1" type="ORF">UFOVP127_207</name>
    <name evidence="2" type="ORF">UFOVP276_70</name>
</gene>
<evidence type="ECO:0000313" key="1">
    <source>
        <dbReference type="EMBL" id="CAB4131667.1"/>
    </source>
</evidence>
<accession>A0A6J5LF07</accession>
<evidence type="ECO:0000313" key="2">
    <source>
        <dbReference type="EMBL" id="CAB4135098.1"/>
    </source>
</evidence>
<protein>
    <submittedName>
        <fullName evidence="1">Uncharacterized protein</fullName>
    </submittedName>
</protein>
<reference evidence="1" key="1">
    <citation type="submission" date="2020-04" db="EMBL/GenBank/DDBJ databases">
        <authorList>
            <person name="Chiriac C."/>
            <person name="Salcher M."/>
            <person name="Ghai R."/>
            <person name="Kavagutti S V."/>
        </authorList>
    </citation>
    <scope>NUCLEOTIDE SEQUENCE</scope>
</reference>
<dbReference type="EMBL" id="LR796249">
    <property type="protein sequence ID" value="CAB4131667.1"/>
    <property type="molecule type" value="Genomic_DNA"/>
</dbReference>